<dbReference type="GO" id="GO:0005737">
    <property type="term" value="C:cytoplasm"/>
    <property type="evidence" value="ECO:0007669"/>
    <property type="project" value="UniProtKB-ARBA"/>
</dbReference>
<name>A0A5C2S698_9APHY</name>
<dbReference type="AlphaFoldDB" id="A0A5C2S698"/>
<dbReference type="PROSITE" id="PS50086">
    <property type="entry name" value="TBC_RABGAP"/>
    <property type="match status" value="1"/>
</dbReference>
<feature type="compositionally biased region" description="Polar residues" evidence="2">
    <location>
        <begin position="687"/>
        <end position="698"/>
    </location>
</feature>
<dbReference type="PANTHER" id="PTHR22957">
    <property type="entry name" value="TBC1 DOMAIN FAMILY MEMBER GTPASE-ACTIVATING PROTEIN"/>
    <property type="match status" value="1"/>
</dbReference>
<dbReference type="SUPFAM" id="SSF47923">
    <property type="entry name" value="Ypt/Rab-GAP domain of gyp1p"/>
    <property type="match status" value="2"/>
</dbReference>
<dbReference type="SMART" id="SM00164">
    <property type="entry name" value="TBC"/>
    <property type="match status" value="1"/>
</dbReference>
<dbReference type="Pfam" id="PF00566">
    <property type="entry name" value="RabGAP-TBC"/>
    <property type="match status" value="2"/>
</dbReference>
<feature type="region of interest" description="Disordered" evidence="2">
    <location>
        <begin position="102"/>
        <end position="132"/>
    </location>
</feature>
<feature type="region of interest" description="Disordered" evidence="2">
    <location>
        <begin position="436"/>
        <end position="484"/>
    </location>
</feature>
<dbReference type="Gene3D" id="1.10.472.80">
    <property type="entry name" value="Ypt/Rab-GAP domain of gyp1p, domain 3"/>
    <property type="match status" value="1"/>
</dbReference>
<gene>
    <name evidence="4" type="ORF">L227DRAFT_527765</name>
</gene>
<evidence type="ECO:0000256" key="1">
    <source>
        <dbReference type="ARBA" id="ARBA00022468"/>
    </source>
</evidence>
<evidence type="ECO:0000313" key="5">
    <source>
        <dbReference type="Proteomes" id="UP000313359"/>
    </source>
</evidence>
<feature type="compositionally biased region" description="Low complexity" evidence="2">
    <location>
        <begin position="730"/>
        <end position="750"/>
    </location>
</feature>
<feature type="compositionally biased region" description="Polar residues" evidence="2">
    <location>
        <begin position="471"/>
        <end position="484"/>
    </location>
</feature>
<keyword evidence="1" id="KW-0343">GTPase activation</keyword>
<reference evidence="4" key="1">
    <citation type="journal article" date="2018" name="Genome Biol. Evol.">
        <title>Genomics and development of Lentinus tigrinus, a white-rot wood-decaying mushroom with dimorphic fruiting bodies.</title>
        <authorList>
            <person name="Wu B."/>
            <person name="Xu Z."/>
            <person name="Knudson A."/>
            <person name="Carlson A."/>
            <person name="Chen N."/>
            <person name="Kovaka S."/>
            <person name="LaButti K."/>
            <person name="Lipzen A."/>
            <person name="Pennachio C."/>
            <person name="Riley R."/>
            <person name="Schakwitz W."/>
            <person name="Umezawa K."/>
            <person name="Ohm R.A."/>
            <person name="Grigoriev I.V."/>
            <person name="Nagy L.G."/>
            <person name="Gibbons J."/>
            <person name="Hibbett D."/>
        </authorList>
    </citation>
    <scope>NUCLEOTIDE SEQUENCE [LARGE SCALE GENOMIC DNA]</scope>
    <source>
        <strain evidence="4">ALCF2SS1-6</strain>
    </source>
</reference>
<protein>
    <submittedName>
        <fullName evidence="4">RabGAP/TBC</fullName>
    </submittedName>
</protein>
<feature type="compositionally biased region" description="Low complexity" evidence="2">
    <location>
        <begin position="699"/>
        <end position="720"/>
    </location>
</feature>
<dbReference type="OrthoDB" id="27140at2759"/>
<organism evidence="4 5">
    <name type="scientific">Lentinus tigrinus ALCF2SS1-6</name>
    <dbReference type="NCBI Taxonomy" id="1328759"/>
    <lineage>
        <taxon>Eukaryota</taxon>
        <taxon>Fungi</taxon>
        <taxon>Dikarya</taxon>
        <taxon>Basidiomycota</taxon>
        <taxon>Agaricomycotina</taxon>
        <taxon>Agaricomycetes</taxon>
        <taxon>Polyporales</taxon>
        <taxon>Polyporaceae</taxon>
        <taxon>Lentinus</taxon>
    </lineage>
</organism>
<dbReference type="Gene3D" id="1.10.8.270">
    <property type="entry name" value="putative rabgap domain of human tbc1 domain family member 14 like domains"/>
    <property type="match status" value="1"/>
</dbReference>
<evidence type="ECO:0000313" key="4">
    <source>
        <dbReference type="EMBL" id="RPD59181.1"/>
    </source>
</evidence>
<sequence>MADSRLRPDVKEIKDAYDYLFNSRNKLSKVKDAALSGRLFQGAESRAGVTGRSMAWKLFLVPDEPLQEVADVESAPPRKRLQVGREDYRRLLMEKMRAPDGGYEEGFTVPGSGGSPPRTEGSTGNLEKNNPLSLHDENPWREWFAAVELRKTILQDVERTFPDITYFRDAEVQAELTNILYLYSDMHPDIGYRQGMHELLAPLYYAVDYDSLSEDANTDPATKEFCSRAWVAADAWLLFDAVMKGAGRWYEWQEGKSRAEPGPLPSHVQLNISGDARVKPYIAPIVEDCNRIQSVLLKGVDPELWKAMQTAGIEPQIYGIRWLRLLFTREFGMEDAMIVWDGLFAVDPTFNLAPWICVTMLVRIRNKLIPSDYSSQLTCLIRYPADPVAAGGSNEPSPIHHATLLLRQALTLQMSPTPTTGVTIIHENKHFLGIPTEVPPSVSPPVHRRPRHGERSRSFTNANGHIAPGEPSSSKGIHNRQVSTPMGIPETFARGLLERGESLGINKTVMNAVSEFKKNLPDLSAALNRLPLSPQPANVLYPMSPERPTVERPPWEPRSRREMEREVAHEQALRRKLGDTVGWIVDTLLLDEGESTEDSAKKVVQKRKREALECLAYVRDVLKGTVTEVEDDRLLGEEEARRRREKEKREKEAVEALSRKNSTPHPPRPAAIPIEARPQGIGARRSQGYSMPQASGSSPPTKAAVPVPVLVPVAPPAQTARPPPIPSIPAPASAPSALSPSLTPKSSTTTFNAPWNYTRSDFSSSDSPIATLPRVPPRTSAVLPIPRAQPLPASFMTPPPTAAVAGRPTPVSRDQKPKQVPYDPLGAIP</sequence>
<feature type="region of interest" description="Disordered" evidence="2">
    <location>
        <begin position="639"/>
        <end position="829"/>
    </location>
</feature>
<dbReference type="STRING" id="1328759.A0A5C2S698"/>
<dbReference type="InterPro" id="IPR000195">
    <property type="entry name" value="Rab-GAP-TBC_dom"/>
</dbReference>
<dbReference type="EMBL" id="ML122271">
    <property type="protein sequence ID" value="RPD59181.1"/>
    <property type="molecule type" value="Genomic_DNA"/>
</dbReference>
<keyword evidence="5" id="KW-1185">Reference proteome</keyword>
<feature type="compositionally biased region" description="Basic and acidic residues" evidence="2">
    <location>
        <begin position="548"/>
        <end position="561"/>
    </location>
</feature>
<dbReference type="InterPro" id="IPR035969">
    <property type="entry name" value="Rab-GAP_TBC_sf"/>
</dbReference>
<evidence type="ECO:0000256" key="2">
    <source>
        <dbReference type="SAM" id="MobiDB-lite"/>
    </source>
</evidence>
<feature type="domain" description="Rab-GAP TBC" evidence="3">
    <location>
        <begin position="133"/>
        <end position="347"/>
    </location>
</feature>
<dbReference type="PANTHER" id="PTHR22957:SF337">
    <property type="entry name" value="TBC1 DOMAIN FAMILY MEMBER 5"/>
    <property type="match status" value="1"/>
</dbReference>
<accession>A0A5C2S698</accession>
<proteinExistence type="predicted"/>
<dbReference type="Proteomes" id="UP000313359">
    <property type="component" value="Unassembled WGS sequence"/>
</dbReference>
<dbReference type="GO" id="GO:0005096">
    <property type="term" value="F:GTPase activator activity"/>
    <property type="evidence" value="ECO:0007669"/>
    <property type="project" value="UniProtKB-KW"/>
</dbReference>
<feature type="region of interest" description="Disordered" evidence="2">
    <location>
        <begin position="538"/>
        <end position="561"/>
    </location>
</feature>
<feature type="compositionally biased region" description="Basic and acidic residues" evidence="2">
    <location>
        <begin position="639"/>
        <end position="658"/>
    </location>
</feature>
<feature type="compositionally biased region" description="Polar residues" evidence="2">
    <location>
        <begin position="751"/>
        <end position="768"/>
    </location>
</feature>
<dbReference type="FunFam" id="1.10.472.80:FF:000038">
    <property type="entry name" value="TBC1 domain family member 5"/>
    <property type="match status" value="1"/>
</dbReference>
<evidence type="ECO:0000259" key="3">
    <source>
        <dbReference type="PROSITE" id="PS50086"/>
    </source>
</evidence>
<feature type="compositionally biased region" description="Polar residues" evidence="2">
    <location>
        <begin position="120"/>
        <end position="132"/>
    </location>
</feature>
<dbReference type="FunFam" id="1.10.8.270:FF:000011">
    <property type="entry name" value="TBC1 domain family member 5"/>
    <property type="match status" value="1"/>
</dbReference>